<feature type="compositionally biased region" description="Acidic residues" evidence="1">
    <location>
        <begin position="64"/>
        <end position="88"/>
    </location>
</feature>
<gene>
    <name evidence="2" type="ORF">GP486_002200</name>
</gene>
<sequence>MNNRPSSPWPCPYCSRCFSTQEDIRNHLELRFRNALPELLKVLSNAACYPTHNAVRVPRTSERELDETLGDSIEDETETESESEIETETETHTGKKNRLRCPHQECKRKKASFSKKNNMMRHYHGYALVDIVFKLMDLNIVEFAIAHIGDIIWDPSPFENLVLSEKEKNIIRALAESQKIKTDKPFDDFIKGKGQGLVILLQYDFYVLFLRLNSADSYTSHLWRLSLEEDRLGESQLALSCL</sequence>
<dbReference type="Proteomes" id="UP000750711">
    <property type="component" value="Unassembled WGS sequence"/>
</dbReference>
<protein>
    <submittedName>
        <fullName evidence="2">Uncharacterized protein</fullName>
    </submittedName>
</protein>
<accession>A0A9P8LF86</accession>
<dbReference type="PANTHER" id="PTHR46411:SF1">
    <property type="entry name" value="FAMILY ATPASE, PUTATIVE (AFU_ORTHOLOGUE AFUA_7G05752)-RELATED"/>
    <property type="match status" value="1"/>
</dbReference>
<evidence type="ECO:0000313" key="3">
    <source>
        <dbReference type="Proteomes" id="UP000750711"/>
    </source>
</evidence>
<organism evidence="2 3">
    <name type="scientific">Trichoglossum hirsutum</name>
    <dbReference type="NCBI Taxonomy" id="265104"/>
    <lineage>
        <taxon>Eukaryota</taxon>
        <taxon>Fungi</taxon>
        <taxon>Dikarya</taxon>
        <taxon>Ascomycota</taxon>
        <taxon>Pezizomycotina</taxon>
        <taxon>Geoglossomycetes</taxon>
        <taxon>Geoglossales</taxon>
        <taxon>Geoglossaceae</taxon>
        <taxon>Trichoglossum</taxon>
    </lineage>
</organism>
<reference evidence="2" key="1">
    <citation type="submission" date="2021-03" db="EMBL/GenBank/DDBJ databases">
        <title>Comparative genomics and phylogenomic investigation of the class Geoglossomycetes provide insights into ecological specialization and systematics.</title>
        <authorList>
            <person name="Melie T."/>
            <person name="Pirro S."/>
            <person name="Miller A.N."/>
            <person name="Quandt A."/>
        </authorList>
    </citation>
    <scope>NUCLEOTIDE SEQUENCE</scope>
    <source>
        <strain evidence="2">CAQ_001_2017</strain>
    </source>
</reference>
<dbReference type="PANTHER" id="PTHR46411">
    <property type="entry name" value="FAMILY ATPASE, PUTATIVE-RELATED"/>
    <property type="match status" value="1"/>
</dbReference>
<dbReference type="AlphaFoldDB" id="A0A9P8LF86"/>
<dbReference type="EMBL" id="JAGHQM010000233">
    <property type="protein sequence ID" value="KAH0563232.1"/>
    <property type="molecule type" value="Genomic_DNA"/>
</dbReference>
<evidence type="ECO:0000256" key="1">
    <source>
        <dbReference type="SAM" id="MobiDB-lite"/>
    </source>
</evidence>
<keyword evidence="3" id="KW-1185">Reference proteome</keyword>
<proteinExistence type="predicted"/>
<name>A0A9P8LF86_9PEZI</name>
<evidence type="ECO:0000313" key="2">
    <source>
        <dbReference type="EMBL" id="KAH0563232.1"/>
    </source>
</evidence>
<feature type="region of interest" description="Disordered" evidence="1">
    <location>
        <begin position="59"/>
        <end position="101"/>
    </location>
</feature>
<comment type="caution">
    <text evidence="2">The sequence shown here is derived from an EMBL/GenBank/DDBJ whole genome shotgun (WGS) entry which is preliminary data.</text>
</comment>